<sequence>MKKYHPHQDSFMKTRIFQPTCTLVLLFILTNTFLSAQVLDFDPTLEGPWSDVEATTLAVPEVANGSVKLDGKASTGEYGGFEGITVTPGDNAWILDFPGDRTWDGPEDSSFTFWLVQDQDHFYVGVAVKDDVVNSDDPNAAFWKDDSIEIVVDALNDRYDNNTDNSNDPYGGHCYFNFRGRFSIWDDDNNTKTSERWSSAVEWTYGEDGDVYGVGSEVEGGWQLEVRFRKSQFEDPEAGNLLSNGYKMGFNIGLDDDDKQGPGTNGSGDRTQDLELQYWWANRARLQGWTAEEADNFWPEEIARGDHLDYYDLVINSPGRLSHGGTGEIVFGAPPDISPFDETKSRIALPLTEPPTIDGIIDINGGESWAWAGGAAGTSWRVEPDENLVDGIRGGSIGDSGEVPVDNQDLSYRIFAGYDADNLYVAVRVQDDILSEDSAEAESKNGNTWHDDSVEVFVDGDNSNFPDRSGNDPNVVDTGGQFVITVNNAYRENEAGNPGYGEGEAWFAQTSVTDTGYDAEFRISLDTIGNPKPGDVIGFTVGVNDDDDDGPAERQVLWVGKPHTEITYGNLLLQGRSYTAPKTDAPKIDGIINYEEYEGAERIYINPHNGVYDIPSGDDTWAWNDHSFFAWVTHDDEAVYVAVDVRDDKIVTDTAEAGSEDGQTWVDDSVEIFFDVDDSNDAGRGVQGFEGQYVITANGAWRDNEANNPQFGEADDWFGASSLTDGGYQIEFKVKKSALSDPAQGANLGFHIAINDDDGSGRKAQLNWSGRPHSEFTYGSLILGESIGGGPSLFFFQYAEGSSYNKFLEIRNPT</sequence>
<dbReference type="GO" id="GO:0004553">
    <property type="term" value="F:hydrolase activity, hydrolyzing O-glycosyl compounds"/>
    <property type="evidence" value="ECO:0007669"/>
    <property type="project" value="InterPro"/>
</dbReference>
<accession>A0A381XXV4</accession>
<evidence type="ECO:0000313" key="2">
    <source>
        <dbReference type="EMBL" id="SVA69609.1"/>
    </source>
</evidence>
<dbReference type="Gene3D" id="2.60.40.1190">
    <property type="match status" value="3"/>
</dbReference>
<feature type="domain" description="Carbohydrate-binding" evidence="1">
    <location>
        <begin position="408"/>
        <end position="574"/>
    </location>
</feature>
<dbReference type="EMBL" id="UINC01016779">
    <property type="protein sequence ID" value="SVA69609.1"/>
    <property type="molecule type" value="Genomic_DNA"/>
</dbReference>
<dbReference type="GO" id="GO:0030246">
    <property type="term" value="F:carbohydrate binding"/>
    <property type="evidence" value="ECO:0007669"/>
    <property type="project" value="InterPro"/>
</dbReference>
<gene>
    <name evidence="2" type="ORF">METZ01_LOCUS122463</name>
</gene>
<feature type="domain" description="Carbohydrate-binding" evidence="1">
    <location>
        <begin position="624"/>
        <end position="777"/>
    </location>
</feature>
<dbReference type="AlphaFoldDB" id="A0A381XXV4"/>
<reference evidence="2" key="1">
    <citation type="submission" date="2018-05" db="EMBL/GenBank/DDBJ databases">
        <authorList>
            <person name="Lanie J.A."/>
            <person name="Ng W.-L."/>
            <person name="Kazmierczak K.M."/>
            <person name="Andrzejewski T.M."/>
            <person name="Davidsen T.M."/>
            <person name="Wayne K.J."/>
            <person name="Tettelin H."/>
            <person name="Glass J.I."/>
            <person name="Rusch D."/>
            <person name="Podicherti R."/>
            <person name="Tsui H.-C.T."/>
            <person name="Winkler M.E."/>
        </authorList>
    </citation>
    <scope>NUCLEOTIDE SEQUENCE</scope>
</reference>
<proteinExistence type="predicted"/>
<dbReference type="Pfam" id="PF06452">
    <property type="entry name" value="CBM9_1"/>
    <property type="match status" value="3"/>
</dbReference>
<dbReference type="SUPFAM" id="SSF49344">
    <property type="entry name" value="CBD9-like"/>
    <property type="match status" value="3"/>
</dbReference>
<evidence type="ECO:0000259" key="1">
    <source>
        <dbReference type="Pfam" id="PF06452"/>
    </source>
</evidence>
<organism evidence="2">
    <name type="scientific">marine metagenome</name>
    <dbReference type="NCBI Taxonomy" id="408172"/>
    <lineage>
        <taxon>unclassified sequences</taxon>
        <taxon>metagenomes</taxon>
        <taxon>ecological metagenomes</taxon>
    </lineage>
</organism>
<dbReference type="InterPro" id="IPR010502">
    <property type="entry name" value="Carb-bd_dom_fam9"/>
</dbReference>
<protein>
    <recommendedName>
        <fullName evidence="1">Carbohydrate-binding domain-containing protein</fullName>
    </recommendedName>
</protein>
<feature type="non-terminal residue" evidence="2">
    <location>
        <position position="814"/>
    </location>
</feature>
<name>A0A381XXV4_9ZZZZ</name>
<feature type="domain" description="Carbohydrate-binding" evidence="1">
    <location>
        <begin position="103"/>
        <end position="261"/>
    </location>
</feature>
<dbReference type="GO" id="GO:0016052">
    <property type="term" value="P:carbohydrate catabolic process"/>
    <property type="evidence" value="ECO:0007669"/>
    <property type="project" value="InterPro"/>
</dbReference>